<dbReference type="InterPro" id="IPR010718">
    <property type="entry name" value="DUF1294"/>
</dbReference>
<sequence length="90" mass="10276">MENYFLIAIVYIIIISIVGMTLMLMDKKKAERQQWRISEKNLFIVAILGGAISMHIISKVIRHKTSKLKFVIGLPLIFVAQVGLVMYLVL</sequence>
<evidence type="ECO:0000313" key="2">
    <source>
        <dbReference type="EMBL" id="RKL66679.1"/>
    </source>
</evidence>
<reference evidence="2 3" key="1">
    <citation type="submission" date="2017-10" db="EMBL/GenBank/DDBJ databases">
        <title>Bacillus sp. nov., a halophilic bacterium isolated from a Keqin Lake.</title>
        <authorList>
            <person name="Wang H."/>
        </authorList>
    </citation>
    <scope>NUCLEOTIDE SEQUENCE [LARGE SCALE GENOMIC DNA]</scope>
    <source>
        <strain evidence="2 3">KCTC 13187</strain>
    </source>
</reference>
<dbReference type="OrthoDB" id="1698854at2"/>
<dbReference type="AlphaFoldDB" id="A0A3A9K2U9"/>
<accession>A0A3A9K2U9</accession>
<comment type="caution">
    <text evidence="2">The sequence shown here is derived from an EMBL/GenBank/DDBJ whole genome shotgun (WGS) entry which is preliminary data.</text>
</comment>
<evidence type="ECO:0008006" key="4">
    <source>
        <dbReference type="Google" id="ProtNLM"/>
    </source>
</evidence>
<gene>
    <name evidence="2" type="ORF">CR203_12630</name>
</gene>
<feature type="transmembrane region" description="Helical" evidence="1">
    <location>
        <begin position="70"/>
        <end position="89"/>
    </location>
</feature>
<keyword evidence="1" id="KW-0812">Transmembrane</keyword>
<organism evidence="2 3">
    <name type="scientific">Salipaludibacillus neizhouensis</name>
    <dbReference type="NCBI Taxonomy" id="885475"/>
    <lineage>
        <taxon>Bacteria</taxon>
        <taxon>Bacillati</taxon>
        <taxon>Bacillota</taxon>
        <taxon>Bacilli</taxon>
        <taxon>Bacillales</taxon>
        <taxon>Bacillaceae</taxon>
    </lineage>
</organism>
<evidence type="ECO:0000313" key="3">
    <source>
        <dbReference type="Proteomes" id="UP000281498"/>
    </source>
</evidence>
<dbReference type="RefSeq" id="WP_110934901.1">
    <property type="nucleotide sequence ID" value="NZ_KZ614146.1"/>
</dbReference>
<name>A0A3A9K2U9_9BACI</name>
<proteinExistence type="predicted"/>
<evidence type="ECO:0000256" key="1">
    <source>
        <dbReference type="SAM" id="Phobius"/>
    </source>
</evidence>
<feature type="transmembrane region" description="Helical" evidence="1">
    <location>
        <begin position="6"/>
        <end position="25"/>
    </location>
</feature>
<dbReference type="Pfam" id="PF06961">
    <property type="entry name" value="DUF1294"/>
    <property type="match status" value="1"/>
</dbReference>
<keyword evidence="1" id="KW-1133">Transmembrane helix</keyword>
<dbReference type="Proteomes" id="UP000281498">
    <property type="component" value="Unassembled WGS sequence"/>
</dbReference>
<keyword evidence="3" id="KW-1185">Reference proteome</keyword>
<dbReference type="EMBL" id="PDOE01000005">
    <property type="protein sequence ID" value="RKL66679.1"/>
    <property type="molecule type" value="Genomic_DNA"/>
</dbReference>
<protein>
    <recommendedName>
        <fullName evidence="4">DUF1294 domain-containing protein</fullName>
    </recommendedName>
</protein>
<keyword evidence="1" id="KW-0472">Membrane</keyword>
<feature type="transmembrane region" description="Helical" evidence="1">
    <location>
        <begin position="41"/>
        <end position="58"/>
    </location>
</feature>